<accession>A0ABN2UJX3</accession>
<keyword evidence="2" id="KW-1185">Reference proteome</keyword>
<protein>
    <recommendedName>
        <fullName evidence="3">XRE family transcriptional regulator</fullName>
    </recommendedName>
</protein>
<evidence type="ECO:0008006" key="3">
    <source>
        <dbReference type="Google" id="ProtNLM"/>
    </source>
</evidence>
<dbReference type="Proteomes" id="UP001501196">
    <property type="component" value="Unassembled WGS sequence"/>
</dbReference>
<proteinExistence type="predicted"/>
<evidence type="ECO:0000313" key="2">
    <source>
        <dbReference type="Proteomes" id="UP001501196"/>
    </source>
</evidence>
<gene>
    <name evidence="1" type="ORF">GCM10009819_24650</name>
</gene>
<evidence type="ECO:0000313" key="1">
    <source>
        <dbReference type="EMBL" id="GAA2038767.1"/>
    </source>
</evidence>
<reference evidence="1 2" key="1">
    <citation type="journal article" date="2019" name="Int. J. Syst. Evol. Microbiol.">
        <title>The Global Catalogue of Microorganisms (GCM) 10K type strain sequencing project: providing services to taxonomists for standard genome sequencing and annotation.</title>
        <authorList>
            <consortium name="The Broad Institute Genomics Platform"/>
            <consortium name="The Broad Institute Genome Sequencing Center for Infectious Disease"/>
            <person name="Wu L."/>
            <person name="Ma J."/>
        </authorList>
    </citation>
    <scope>NUCLEOTIDE SEQUENCE [LARGE SCALE GENOMIC DNA]</scope>
    <source>
        <strain evidence="1 2">JCM 15672</strain>
    </source>
</reference>
<comment type="caution">
    <text evidence="1">The sequence shown here is derived from an EMBL/GenBank/DDBJ whole genome shotgun (WGS) entry which is preliminary data.</text>
</comment>
<sequence>MTHGAGQPHLVDATDLERWADQRSAQSDLPRLVRRLIRHENDQVQSLEMRGGEGVGLPGYDGTVEATRATPFVPDGLSVWEMGTSDDPAGKATDDYKSRTDDSLDIDKSEATFVFVTPRRWRRKKAWEAKRRAEGKWRDVRVLDADDIEQALEEAPAVRIWMSELLDMPALGVATIEDWWRRFSNGFDPKLTANVVLAGREDSAAMLLRRLAIDVGRTFIKAASVDDGLAFAACAMMAQAPDESEPMLSRSLLVHDGVTLRRLDSTSSLLILLPYEEHLQREASLVENHHVAFVVTEGDADIELPPLDHRTLRTALHEVGVLEGDLDRFVRAGTKSLLALRRVSTRFGQIDPADWYRDLSDAPVRRAWLAGAWSQRRSGDREVMEALTGTSQVSLTDKLESIVSQPDPIFTQVGGTWAVASVEDSWRSARHTIRDADLMALELAVQTVLGAVDPRLELPPEERWTAGIYGKSRVHSTDLRSGLGRAVALLGARGDELRLGGGRSARQWAERVVWRLVSRANEDKSAQLWESMSDVLPLLAEAAPDVFLRSAADAASGAEPLARHYFQDETDSWYVSSPHTGVLWALECIAWSSRHLGFAAEVLAMLAEIDPGGRLSNRPASSLREIFRPWLPQTSAPAGNRVLVIDALLLRHEAVTWNLMLELLPGPSEVAMPTHKPRFRDWAAGSGRAATTYGEIYEFIDALSERIIEHAARDPLRWVEVVKAFDRLPNEGKRSALERLGQLERDELDPSAIVSLWGAIEDFVRKHRQFADSRWSLAEEWLEPLAARAAALAPSAPAETRRWLFDDWSPDIGVSMANDYAGYEETLTKARVEAAKAIIDAQGFGALPQLACEVALPSAVGLAAAAAGPQFEAEALINLDSDDPKRAEFASGYARARFGGDIEQMRPWLERLGGNPLAQARLLQSAGNVIEAWGVLAELGRAVEEAYWKEFVPYGRGADFSYVNEVARNLLTHGRAAVAVDALSIYADRQEEIAVDVVVDALQAFTGGENDAGRVSEHDLSRLLAYLRSRDVDEALVAQLEWKFLPVLHHGEGAPSLQRLLARDPASFVKLIELAFKRASSGGEDEGPVDSNLAGNAYRLLREWRVVPGSTPDGGVDGTRLRGWIDAARTSLVEIDRLDIGELQIGEVFAHAPTDPDGTFPTRAVRDVLEVAPTDHLERGFIVGLHNKRGVTSRGMTEGGKQEFDIAAEYDDQAARIEATHPRTAGALRAVADSYREEGRRNDEEARRFLEGLEF</sequence>
<name>A0ABN2UJX3_9MICO</name>
<dbReference type="EMBL" id="BAAAPW010000003">
    <property type="protein sequence ID" value="GAA2038767.1"/>
    <property type="molecule type" value="Genomic_DNA"/>
</dbReference>
<organism evidence="1 2">
    <name type="scientific">Agromyces tropicus</name>
    <dbReference type="NCBI Taxonomy" id="555371"/>
    <lineage>
        <taxon>Bacteria</taxon>
        <taxon>Bacillati</taxon>
        <taxon>Actinomycetota</taxon>
        <taxon>Actinomycetes</taxon>
        <taxon>Micrococcales</taxon>
        <taxon>Microbacteriaceae</taxon>
        <taxon>Agromyces</taxon>
    </lineage>
</organism>